<proteinExistence type="predicted"/>
<feature type="region of interest" description="Disordered" evidence="1">
    <location>
        <begin position="1"/>
        <end position="133"/>
    </location>
</feature>
<reference evidence="2 3" key="1">
    <citation type="journal article" date="2024" name="IMA Fungus">
        <title>IMA Genome - F19 : A genome assembly and annotation guide to empower mycologists, including annotated draft genome sequences of Ceratocystis pirilliformis, Diaporthe australafricana, Fusarium ophioides, Paecilomyces lecythidis, and Sporothrix stenoceras.</title>
        <authorList>
            <person name="Aylward J."/>
            <person name="Wilson A.M."/>
            <person name="Visagie C.M."/>
            <person name="Spraker J."/>
            <person name="Barnes I."/>
            <person name="Buitendag C."/>
            <person name="Ceriani C."/>
            <person name="Del Mar Angel L."/>
            <person name="du Plessis D."/>
            <person name="Fuchs T."/>
            <person name="Gasser K."/>
            <person name="Kramer D."/>
            <person name="Li W."/>
            <person name="Munsamy K."/>
            <person name="Piso A."/>
            <person name="Price J.L."/>
            <person name="Sonnekus B."/>
            <person name="Thomas C."/>
            <person name="van der Nest A."/>
            <person name="van Dijk A."/>
            <person name="van Heerden A."/>
            <person name="van Vuuren N."/>
            <person name="Yilmaz N."/>
            <person name="Duong T.A."/>
            <person name="van der Merwe N.A."/>
            <person name="Wingfield M.J."/>
            <person name="Wingfield B.D."/>
        </authorList>
    </citation>
    <scope>NUCLEOTIDE SEQUENCE [LARGE SCALE GENOMIC DNA]</scope>
    <source>
        <strain evidence="2 3">CMW 5346</strain>
    </source>
</reference>
<evidence type="ECO:0000313" key="3">
    <source>
        <dbReference type="Proteomes" id="UP001583186"/>
    </source>
</evidence>
<evidence type="ECO:0000256" key="1">
    <source>
        <dbReference type="SAM" id="MobiDB-lite"/>
    </source>
</evidence>
<accession>A0ABR3ZI80</accession>
<name>A0ABR3ZI80_9PEZI</name>
<organism evidence="2 3">
    <name type="scientific">Sporothrix stenoceras</name>
    <dbReference type="NCBI Taxonomy" id="5173"/>
    <lineage>
        <taxon>Eukaryota</taxon>
        <taxon>Fungi</taxon>
        <taxon>Dikarya</taxon>
        <taxon>Ascomycota</taxon>
        <taxon>Pezizomycotina</taxon>
        <taxon>Sordariomycetes</taxon>
        <taxon>Sordariomycetidae</taxon>
        <taxon>Ophiostomatales</taxon>
        <taxon>Ophiostomataceae</taxon>
        <taxon>Sporothrix</taxon>
    </lineage>
</organism>
<feature type="compositionally biased region" description="Acidic residues" evidence="1">
    <location>
        <begin position="120"/>
        <end position="131"/>
    </location>
</feature>
<feature type="compositionally biased region" description="Polar residues" evidence="1">
    <location>
        <begin position="51"/>
        <end position="61"/>
    </location>
</feature>
<gene>
    <name evidence="2" type="ORF">Sste5346_002626</name>
</gene>
<comment type="caution">
    <text evidence="2">The sequence shown here is derived from an EMBL/GenBank/DDBJ whole genome shotgun (WGS) entry which is preliminary data.</text>
</comment>
<dbReference type="Proteomes" id="UP001583186">
    <property type="component" value="Unassembled WGS sequence"/>
</dbReference>
<sequence>MTFKDRWSRAFRKSGSSTFTMASNDSNDSNESTISSSGSGAGSFLSRTFGLRSSKTSTVGTAYSDRGLGSSSSASTNKGVRTLPGAPSSSSGSNKGVGSTIDCPMAGQSKKCNKMPTLEDQTDDNDNDLSDDSGLRCSNMTEAQRHQAHLSAYRIKFGATIPYRGSFEEISPCNSRRVSFDMRP</sequence>
<protein>
    <submittedName>
        <fullName evidence="2">Uncharacterized protein</fullName>
    </submittedName>
</protein>
<keyword evidence="3" id="KW-1185">Reference proteome</keyword>
<evidence type="ECO:0000313" key="2">
    <source>
        <dbReference type="EMBL" id="KAL1899760.1"/>
    </source>
</evidence>
<dbReference type="EMBL" id="JAWCUI010000011">
    <property type="protein sequence ID" value="KAL1899760.1"/>
    <property type="molecule type" value="Genomic_DNA"/>
</dbReference>
<feature type="compositionally biased region" description="Low complexity" evidence="1">
    <location>
        <begin position="23"/>
        <end position="46"/>
    </location>
</feature>
<feature type="compositionally biased region" description="Low complexity" evidence="1">
    <location>
        <begin position="85"/>
        <end position="99"/>
    </location>
</feature>